<feature type="chain" id="PRO_5042194158" description="C-type lectin domain-containing protein" evidence="1">
    <location>
        <begin position="22"/>
        <end position="549"/>
    </location>
</feature>
<dbReference type="SMART" id="SM00034">
    <property type="entry name" value="CLECT"/>
    <property type="match status" value="3"/>
</dbReference>
<dbReference type="SUPFAM" id="SSF56436">
    <property type="entry name" value="C-type lectin-like"/>
    <property type="match status" value="3"/>
</dbReference>
<name>A0AAF3FIW0_9BILA</name>
<accession>A0AAF3FIW0</accession>
<dbReference type="AlphaFoldDB" id="A0AAF3FIW0"/>
<evidence type="ECO:0000313" key="3">
    <source>
        <dbReference type="Proteomes" id="UP000887575"/>
    </source>
</evidence>
<feature type="domain" description="C-type lectin" evidence="2">
    <location>
        <begin position="42"/>
        <end position="165"/>
    </location>
</feature>
<evidence type="ECO:0000259" key="2">
    <source>
        <dbReference type="PROSITE" id="PS50041"/>
    </source>
</evidence>
<proteinExistence type="predicted"/>
<keyword evidence="3" id="KW-1185">Reference proteome</keyword>
<protein>
    <recommendedName>
        <fullName evidence="2">C-type lectin domain-containing protein</fullName>
    </recommendedName>
</protein>
<dbReference type="InterPro" id="IPR050111">
    <property type="entry name" value="C-type_lectin/snaclec_domain"/>
</dbReference>
<dbReference type="CDD" id="cd00037">
    <property type="entry name" value="CLECT"/>
    <property type="match status" value="3"/>
</dbReference>
<dbReference type="InterPro" id="IPR001304">
    <property type="entry name" value="C-type_lectin-like"/>
</dbReference>
<feature type="domain" description="C-type lectin" evidence="2">
    <location>
        <begin position="221"/>
        <end position="352"/>
    </location>
</feature>
<dbReference type="Pfam" id="PF00059">
    <property type="entry name" value="Lectin_C"/>
    <property type="match status" value="1"/>
</dbReference>
<dbReference type="Proteomes" id="UP000887575">
    <property type="component" value="Unassembled WGS sequence"/>
</dbReference>
<evidence type="ECO:0000313" key="4">
    <source>
        <dbReference type="WBParaSite" id="MBELARI_LOCUS7052"/>
    </source>
</evidence>
<dbReference type="InterPro" id="IPR016187">
    <property type="entry name" value="CTDL_fold"/>
</dbReference>
<organism evidence="3 4">
    <name type="scientific">Mesorhabditis belari</name>
    <dbReference type="NCBI Taxonomy" id="2138241"/>
    <lineage>
        <taxon>Eukaryota</taxon>
        <taxon>Metazoa</taxon>
        <taxon>Ecdysozoa</taxon>
        <taxon>Nematoda</taxon>
        <taxon>Chromadorea</taxon>
        <taxon>Rhabditida</taxon>
        <taxon>Rhabditina</taxon>
        <taxon>Rhabditomorpha</taxon>
        <taxon>Rhabditoidea</taxon>
        <taxon>Rhabditidae</taxon>
        <taxon>Mesorhabditinae</taxon>
        <taxon>Mesorhabditis</taxon>
    </lineage>
</organism>
<reference evidence="4" key="1">
    <citation type="submission" date="2024-02" db="UniProtKB">
        <authorList>
            <consortium name="WormBaseParasite"/>
        </authorList>
    </citation>
    <scope>IDENTIFICATION</scope>
</reference>
<feature type="domain" description="C-type lectin" evidence="2">
    <location>
        <begin position="397"/>
        <end position="520"/>
    </location>
</feature>
<dbReference type="PROSITE" id="PS50041">
    <property type="entry name" value="C_TYPE_LECTIN_2"/>
    <property type="match status" value="3"/>
</dbReference>
<sequence length="549" mass="58341">MANVEMLGLLISAFLVFQAQAQSCPGLPKYNSCADIKGFKNVGGSCYATVFVGGTLDAHRAACKKLHPDADLATIRCDAENQGIWDLAQAPLKDKCTKFSDNIYGNQLVIGFSKDKWLSGANFSYRNWNSGEPNGNDQDHNTPEAVTTLFIANQGPTLPAGKWNDAGIATPQCAAVCEVIVKSSGQSCNAQPCSQLGTPCGTHNDPILWDSCADVAGFTDIGGSCYAPIFIGTTMDAARAACKKLHPAADLATIRCDAENEGVLKSATTAFKDKCTKFSSNIWNNQLLIGLRMNKWLNGATLPTYRNWNAGEPNGGDREPAGTMLIVSEGANSPLGKWNDQADSTTCAAMCEVIVRSTGQSCGIQQCPQPLIPPPCVPHNDPIVADTCSKVPGFTDVGGSCYKVIEVTGDRDDARTACRKVHANADLATIRCAAENKAIFGMISANTKKKCAKVRGSNPYNGHLWIGLNDENIGDGVGWVNGASTPYRNWQSGEPNTQSEVYTAMFVASVSNSLEQKWNDVSVNAIMCAAVCEVQVATSGNGCGYAPCK</sequence>
<dbReference type="WBParaSite" id="MBELARI_LOCUS7052">
    <property type="protein sequence ID" value="MBELARI_LOCUS7052"/>
    <property type="gene ID" value="MBELARI_LOCUS7052"/>
</dbReference>
<evidence type="ECO:0000256" key="1">
    <source>
        <dbReference type="SAM" id="SignalP"/>
    </source>
</evidence>
<dbReference type="PANTHER" id="PTHR22803">
    <property type="entry name" value="MANNOSE, PHOSPHOLIPASE, LECTIN RECEPTOR RELATED"/>
    <property type="match status" value="1"/>
</dbReference>
<keyword evidence="1" id="KW-0732">Signal</keyword>
<dbReference type="InterPro" id="IPR016186">
    <property type="entry name" value="C-type_lectin-like/link_sf"/>
</dbReference>
<feature type="signal peptide" evidence="1">
    <location>
        <begin position="1"/>
        <end position="21"/>
    </location>
</feature>
<dbReference type="Gene3D" id="3.10.100.10">
    <property type="entry name" value="Mannose-Binding Protein A, subunit A"/>
    <property type="match status" value="3"/>
</dbReference>